<keyword evidence="5 13" id="KW-0963">Cytoplasm</keyword>
<dbReference type="EMBL" id="CAJVPJ010000002">
    <property type="protein sequence ID" value="CAG8451337.1"/>
    <property type="molecule type" value="Genomic_DNA"/>
</dbReference>
<dbReference type="CDD" id="cd01800">
    <property type="entry name" value="Ubl_SF3a120"/>
    <property type="match status" value="1"/>
</dbReference>
<comment type="function">
    <text evidence="13">tRNA nucleus export receptor which facilitates tRNA translocation across the nuclear pore complex.</text>
</comment>
<comment type="caution">
    <text evidence="17">The sequence shown here is derived from an EMBL/GenBank/DDBJ whole genome shotgun (WGS) entry which is preliminary data.</text>
</comment>
<dbReference type="InterPro" id="IPR000061">
    <property type="entry name" value="Surp"/>
</dbReference>
<dbReference type="InterPro" id="IPR022030">
    <property type="entry name" value="SF3A1_dom"/>
</dbReference>
<accession>A0A9N8VHZ6</accession>
<evidence type="ECO:0000313" key="17">
    <source>
        <dbReference type="EMBL" id="CAG8451337.1"/>
    </source>
</evidence>
<evidence type="ECO:0000256" key="13">
    <source>
        <dbReference type="RuleBase" id="RU366037"/>
    </source>
</evidence>
<dbReference type="Pfam" id="PF19282">
    <property type="entry name" value="Exportin-T"/>
    <property type="match status" value="1"/>
</dbReference>
<dbReference type="Pfam" id="PF00240">
    <property type="entry name" value="ubiquitin"/>
    <property type="match status" value="1"/>
</dbReference>
<dbReference type="InterPro" id="IPR035967">
    <property type="entry name" value="SWAP/Surp_sf"/>
</dbReference>
<keyword evidence="9" id="KW-0677">Repeat</keyword>
<dbReference type="GO" id="GO:0005643">
    <property type="term" value="C:nuclear pore"/>
    <property type="evidence" value="ECO:0007669"/>
    <property type="project" value="TreeGrafter"/>
</dbReference>
<dbReference type="Proteomes" id="UP000789572">
    <property type="component" value="Unassembled WGS sequence"/>
</dbReference>
<dbReference type="SMART" id="SM00213">
    <property type="entry name" value="UBQ"/>
    <property type="match status" value="1"/>
</dbReference>
<comment type="similarity">
    <text evidence="2 13">Belongs to the exportin family.</text>
</comment>
<evidence type="ECO:0000256" key="3">
    <source>
        <dbReference type="ARBA" id="ARBA00018928"/>
    </source>
</evidence>
<keyword evidence="8" id="KW-0747">Spliceosome</keyword>
<dbReference type="FunFam" id="1.10.10.790:FF:000001">
    <property type="entry name" value="Splicing factor 3a, subunit 1"/>
    <property type="match status" value="1"/>
</dbReference>
<dbReference type="GO" id="GO:0005737">
    <property type="term" value="C:cytoplasm"/>
    <property type="evidence" value="ECO:0007669"/>
    <property type="project" value="UniProtKB-SubCell"/>
</dbReference>
<keyword evidence="6 13" id="KW-0820">tRNA-binding</keyword>
<evidence type="ECO:0000256" key="4">
    <source>
        <dbReference type="ARBA" id="ARBA00022448"/>
    </source>
</evidence>
<feature type="domain" description="SURP motif" evidence="16">
    <location>
        <begin position="77"/>
        <end position="119"/>
    </location>
</feature>
<evidence type="ECO:0000256" key="7">
    <source>
        <dbReference type="ARBA" id="ARBA00022664"/>
    </source>
</evidence>
<dbReference type="Pfam" id="PF01805">
    <property type="entry name" value="Surp"/>
    <property type="match status" value="1"/>
</dbReference>
<keyword evidence="10 13" id="KW-0694">RNA-binding</keyword>
<dbReference type="InterPro" id="IPR045546">
    <property type="entry name" value="Exportin-T_C"/>
</dbReference>
<evidence type="ECO:0000256" key="14">
    <source>
        <dbReference type="SAM" id="MobiDB-lite"/>
    </source>
</evidence>
<keyword evidence="4 13" id="KW-0813">Transport</keyword>
<dbReference type="OrthoDB" id="26399at2759"/>
<dbReference type="Pfam" id="PF08389">
    <property type="entry name" value="Xpo1"/>
    <property type="match status" value="1"/>
</dbReference>
<dbReference type="GO" id="GO:0005681">
    <property type="term" value="C:spliceosomal complex"/>
    <property type="evidence" value="ECO:0007669"/>
    <property type="project" value="UniProtKB-KW"/>
</dbReference>
<dbReference type="PANTHER" id="PTHR15952">
    <property type="entry name" value="EXPORTIN-T/LOS1"/>
    <property type="match status" value="1"/>
</dbReference>
<evidence type="ECO:0000256" key="9">
    <source>
        <dbReference type="ARBA" id="ARBA00022737"/>
    </source>
</evidence>
<dbReference type="InterPro" id="IPR029071">
    <property type="entry name" value="Ubiquitin-like_domsf"/>
</dbReference>
<keyword evidence="18" id="KW-1185">Reference proteome</keyword>
<sequence length="1713" mass="193922">MVNATQTEVATETVEKTQEAAKELPSKPLVGIIYPPPDIRSVQKAQFTFKPKAPPKEPPPFEFMTEMPAISAQDLDILKLTAQFVARNGRQFMTALSQREQRNYQFDFLRPNHSLFNYFTKLVEQYTKVLIPPKNLSERLKVNVDNKYEILDRVMRRVEYAAYQEEERKKAEEKEDQERIAYASIDWHDFVIVETVEFTEADETIDLPPPMSIMELENMTLAQKKMASVMLDAQVEDKGIDEDMEMDEDVEMEEEDEDQIGKKDESVEPELEAEPTVMEIKPPDATAPIKIRKDYVPKVLAPKTSGTRPLGICPRCNQAIPVDEMEEHMRIELLDPKWKEQKEAADAKKKESNLLREGTDVAKILKNFSGYRSDIFGTEETEIGRKIGEAEEKRKRIEKEKVVWDGHTASINMATQRAAAGVSIDEQIAAIHRSKGLTSDGDSKIGPRIPQAQDSTHQQQAHMAASQFQNLQNQHQMYGFPPVPHNQVYSPYVPSSAPFAHQLSGYITSAHPQHANMAMGHHHMLQRPMQSTHRPPQPPGMPPVMMSHVQGQSPISASGIPTSISAYAASIPSLDKEKGRLAEEDLDPTNPAKKQKLDGSIPAGTGFMNDDSMSGHQTFFTLTIQCPNLPEKPEWNCTGQSLEIEDVSLNMLVSTLKDKIAARLSFPAGKQKLAIGGQVMKNQVALGFYNIENGTVISLQVKDRVNYREDITKINVVVVSFEHHDQLMSHEIMEEQIEQAVACALSSTADPSLKAQAIKYCQDLKESQGGWQPCLSLFIHIPKSTPEARMFALDVVEHALKNSYEDVDKQQVMLIRSTLMDYVKREYSGEVGNNRESVEPSFLKNKFAHTITLLFVKSYPSMWNDFFDEFLSLLAPNGLSTNKRITDLFLRILRSIDEEVASLVVPRGNVEAARNVMIKDTMRTGDVQKLTTALYELLKEFHLRDEEIVNTCLSVIGLYIAWIDISLVVNDAYIPLLYQFLGEEAFRKAACECLTEIVNKGMKPLEKLSLIQYLNLTDVLGKLDLVSDIHFTEYVAKLTNVLGMELCKIFEETEGIADATTASYSQIETLIPFLLKFLGDEYDDTSSAVFGFLGSLQGIYDEDTDWGGTDEDGEDEAEFVCMRKSLKVYFDAILVLDEDLFTSYIRSAVITTLDNYRKNGNEIDWRELELALHVLYLFGERGSVPFIVKQGNEVVGLTPLGEMMLKMIESSTYFSVDVSTYPHPSIPLYFFEIVTRYYQFFDYRTDCIPSVLEAFVDTRGLHHSSRQIRSRSWYLFLRFVKALKTHMNGFVDTVLASIQDLLIVQTELLPNEGATDDILSKDKAMTGTFNDQIYLFEAAGILITAESVSPESQLSYAEVVINPLLSDIQQNLTDLSSHKDNLSTLQIHHSIMAIGSFVRGFPDSLKGLSHTTQWKVFLNRVTEVILVVLKELSGYQIIRDAVRFTFARLVKALGTDVLPYLPTLINALLRDSQISELIDVLPFIGLIAHKFKPTIFNTINDLTLPLVQKVFTCFNQAPSGTDETRLLIDLRKAYLNFVLALFNSRMEAVFVSELNQPILETFLQFIIHCASDTSDIPTVKTSFNVLARAINSWGSNEEATERTPESVEPDRPLPGFEKFMYEHILRVCFEMPLKPEFNLNDAQSVMVLSEITNIQRAMLAKRPTEFPKYLTSIWFPSMQCPPELAEEYIKALREPNARVFRKYFQAFIHRSKS</sequence>
<dbReference type="PROSITE" id="PS50128">
    <property type="entry name" value="SURP"/>
    <property type="match status" value="1"/>
</dbReference>
<evidence type="ECO:0000256" key="12">
    <source>
        <dbReference type="ARBA" id="ARBA00023242"/>
    </source>
</evidence>
<evidence type="ECO:0000256" key="10">
    <source>
        <dbReference type="ARBA" id="ARBA00022884"/>
    </source>
</evidence>
<dbReference type="GO" id="GO:0031267">
    <property type="term" value="F:small GTPase binding"/>
    <property type="evidence" value="ECO:0007669"/>
    <property type="project" value="InterPro"/>
</dbReference>
<evidence type="ECO:0000259" key="16">
    <source>
        <dbReference type="PROSITE" id="PS50128"/>
    </source>
</evidence>
<evidence type="ECO:0000256" key="6">
    <source>
        <dbReference type="ARBA" id="ARBA00022555"/>
    </source>
</evidence>
<keyword evidence="11" id="KW-0508">mRNA splicing</keyword>
<evidence type="ECO:0000256" key="2">
    <source>
        <dbReference type="ARBA" id="ARBA00009466"/>
    </source>
</evidence>
<dbReference type="Pfam" id="PF12230">
    <property type="entry name" value="PRP21_like_P"/>
    <property type="match status" value="1"/>
</dbReference>
<keyword evidence="12 13" id="KW-0539">Nucleus</keyword>
<dbReference type="PANTHER" id="PTHR15952:SF11">
    <property type="entry name" value="EXPORTIN-T"/>
    <property type="match status" value="1"/>
</dbReference>
<name>A0A9N8VHZ6_9GLOM</name>
<dbReference type="InterPro" id="IPR000626">
    <property type="entry name" value="Ubiquitin-like_dom"/>
</dbReference>
<evidence type="ECO:0000256" key="8">
    <source>
        <dbReference type="ARBA" id="ARBA00022728"/>
    </source>
</evidence>
<dbReference type="Gene3D" id="1.25.10.10">
    <property type="entry name" value="Leucine-rich Repeat Variant"/>
    <property type="match status" value="2"/>
</dbReference>
<gene>
    <name evidence="17" type="ORF">POCULU_LOCUS45</name>
</gene>
<organism evidence="17 18">
    <name type="scientific">Paraglomus occultum</name>
    <dbReference type="NCBI Taxonomy" id="144539"/>
    <lineage>
        <taxon>Eukaryota</taxon>
        <taxon>Fungi</taxon>
        <taxon>Fungi incertae sedis</taxon>
        <taxon>Mucoromycota</taxon>
        <taxon>Glomeromycotina</taxon>
        <taxon>Glomeromycetes</taxon>
        <taxon>Paraglomerales</taxon>
        <taxon>Paraglomeraceae</taxon>
        <taxon>Paraglomus</taxon>
    </lineage>
</organism>
<feature type="domain" description="Ubiquitin-like" evidence="15">
    <location>
        <begin position="646"/>
        <end position="706"/>
    </location>
</feature>
<dbReference type="SUPFAM" id="SSF54236">
    <property type="entry name" value="Ubiquitin-like"/>
    <property type="match status" value="1"/>
</dbReference>
<evidence type="ECO:0000256" key="1">
    <source>
        <dbReference type="ARBA" id="ARBA00004496"/>
    </source>
</evidence>
<proteinExistence type="inferred from homology"/>
<comment type="subcellular location">
    <subcellularLocation>
        <location evidence="1 13">Cytoplasm</location>
    </subcellularLocation>
    <subcellularLocation>
        <location evidence="13">Nucleus</location>
    </subcellularLocation>
    <text evidence="13">Shuttles between the nucleus and the cytoplasm.</text>
</comment>
<dbReference type="PROSITE" id="PS50053">
    <property type="entry name" value="UBIQUITIN_2"/>
    <property type="match status" value="1"/>
</dbReference>
<evidence type="ECO:0000259" key="15">
    <source>
        <dbReference type="PROSITE" id="PS50053"/>
    </source>
</evidence>
<dbReference type="InterPro" id="IPR011989">
    <property type="entry name" value="ARM-like"/>
</dbReference>
<keyword evidence="7" id="KW-0507">mRNA processing</keyword>
<feature type="compositionally biased region" description="Low complexity" evidence="14">
    <location>
        <begin position="1"/>
        <end position="12"/>
    </location>
</feature>
<dbReference type="Gene3D" id="3.10.20.90">
    <property type="entry name" value="Phosphatidylinositol 3-kinase Catalytic Subunit, Chain A, domain 1"/>
    <property type="match status" value="1"/>
</dbReference>
<feature type="region of interest" description="Disordered" evidence="14">
    <location>
        <begin position="1"/>
        <end position="21"/>
    </location>
</feature>
<dbReference type="InterPro" id="IPR013598">
    <property type="entry name" value="Exportin-1/Importin-b-like"/>
</dbReference>
<dbReference type="GO" id="GO:0000049">
    <property type="term" value="F:tRNA binding"/>
    <property type="evidence" value="ECO:0007669"/>
    <property type="project" value="UniProtKB-UniRule"/>
</dbReference>
<evidence type="ECO:0000256" key="11">
    <source>
        <dbReference type="ARBA" id="ARBA00023187"/>
    </source>
</evidence>
<dbReference type="GO" id="GO:0071528">
    <property type="term" value="P:tRNA re-export from nucleus"/>
    <property type="evidence" value="ECO:0007669"/>
    <property type="project" value="UniProtKB-UniRule"/>
</dbReference>
<dbReference type="GO" id="GO:0006397">
    <property type="term" value="P:mRNA processing"/>
    <property type="evidence" value="ECO:0007669"/>
    <property type="project" value="UniProtKB-KW"/>
</dbReference>
<dbReference type="InterPro" id="IPR040017">
    <property type="entry name" value="XPOT"/>
</dbReference>
<dbReference type="InterPro" id="IPR035563">
    <property type="entry name" value="SF3As1_ubi"/>
</dbReference>
<reference evidence="17" key="1">
    <citation type="submission" date="2021-06" db="EMBL/GenBank/DDBJ databases">
        <authorList>
            <person name="Kallberg Y."/>
            <person name="Tangrot J."/>
            <person name="Rosling A."/>
        </authorList>
    </citation>
    <scope>NUCLEOTIDE SEQUENCE</scope>
    <source>
        <strain evidence="17">IA702</strain>
    </source>
</reference>
<dbReference type="SUPFAM" id="SSF48371">
    <property type="entry name" value="ARM repeat"/>
    <property type="match status" value="1"/>
</dbReference>
<dbReference type="InterPro" id="IPR016024">
    <property type="entry name" value="ARM-type_fold"/>
</dbReference>
<evidence type="ECO:0000313" key="18">
    <source>
        <dbReference type="Proteomes" id="UP000789572"/>
    </source>
</evidence>
<dbReference type="GO" id="GO:0016363">
    <property type="term" value="C:nuclear matrix"/>
    <property type="evidence" value="ECO:0007669"/>
    <property type="project" value="TreeGrafter"/>
</dbReference>
<dbReference type="GO" id="GO:0008380">
    <property type="term" value="P:RNA splicing"/>
    <property type="evidence" value="ECO:0007669"/>
    <property type="project" value="UniProtKB-KW"/>
</dbReference>
<dbReference type="Gene3D" id="1.10.10.790">
    <property type="entry name" value="Surp module"/>
    <property type="match status" value="1"/>
</dbReference>
<evidence type="ECO:0000256" key="5">
    <source>
        <dbReference type="ARBA" id="ARBA00022490"/>
    </source>
</evidence>
<dbReference type="SUPFAM" id="SSF109905">
    <property type="entry name" value="Surp module (SWAP domain)"/>
    <property type="match status" value="1"/>
</dbReference>
<dbReference type="SMART" id="SM00648">
    <property type="entry name" value="SWAP"/>
    <property type="match status" value="1"/>
</dbReference>
<protein>
    <recommendedName>
        <fullName evidence="3 13">Exportin-T</fullName>
    </recommendedName>
    <alternativeName>
        <fullName evidence="13">Exportin(tRNA)</fullName>
    </alternativeName>
    <alternativeName>
        <fullName evidence="13">tRNA exportin</fullName>
    </alternativeName>
</protein>